<name>A0ABR3BLC7_9TREE</name>
<evidence type="ECO:0000313" key="4">
    <source>
        <dbReference type="EMBL" id="KAL0243594.1"/>
    </source>
</evidence>
<dbReference type="CDD" id="cd07383">
    <property type="entry name" value="MPP_Dcr2"/>
    <property type="match status" value="1"/>
</dbReference>
<feature type="compositionally biased region" description="Acidic residues" evidence="1">
    <location>
        <begin position="236"/>
        <end position="255"/>
    </location>
</feature>
<dbReference type="SUPFAM" id="SSF56300">
    <property type="entry name" value="Metallo-dependent phosphatases"/>
    <property type="match status" value="1"/>
</dbReference>
<protein>
    <recommendedName>
        <fullName evidence="3">Calcineurin-like phosphoesterase domain-containing protein</fullName>
    </recommendedName>
</protein>
<evidence type="ECO:0000256" key="2">
    <source>
        <dbReference type="SAM" id="Phobius"/>
    </source>
</evidence>
<gene>
    <name evidence="4" type="ORF">I308_105561</name>
</gene>
<dbReference type="Proteomes" id="UP000054399">
    <property type="component" value="Unassembled WGS sequence"/>
</dbReference>
<keyword evidence="2" id="KW-0472">Membrane</keyword>
<evidence type="ECO:0000313" key="5">
    <source>
        <dbReference type="Proteomes" id="UP000054399"/>
    </source>
</evidence>
<feature type="region of interest" description="Disordered" evidence="1">
    <location>
        <begin position="527"/>
        <end position="557"/>
    </location>
</feature>
<dbReference type="Pfam" id="PF00149">
    <property type="entry name" value="Metallophos"/>
    <property type="match status" value="1"/>
</dbReference>
<dbReference type="InterPro" id="IPR029052">
    <property type="entry name" value="Metallo-depent_PP-like"/>
</dbReference>
<reference evidence="4 5" key="2">
    <citation type="submission" date="2024-01" db="EMBL/GenBank/DDBJ databases">
        <title>Comparative genomics of Cryptococcus and Kwoniella reveals pathogenesis evolution and contrasting modes of karyotype evolution via chromosome fusion or intercentromeric recombination.</title>
        <authorList>
            <person name="Coelho M.A."/>
            <person name="David-Palma M."/>
            <person name="Shea T."/>
            <person name="Bowers K."/>
            <person name="Mcginley-Smith S."/>
            <person name="Mohammad A.W."/>
            <person name="Gnirke A."/>
            <person name="Yurkov A.M."/>
            <person name="Nowrousian M."/>
            <person name="Sun S."/>
            <person name="Cuomo C.A."/>
            <person name="Heitman J."/>
        </authorList>
    </citation>
    <scope>NUCLEOTIDE SEQUENCE [LARGE SCALE GENOMIC DNA]</scope>
    <source>
        <strain evidence="4 5">IND107</strain>
    </source>
</reference>
<feature type="transmembrane region" description="Helical" evidence="2">
    <location>
        <begin position="21"/>
        <end position="42"/>
    </location>
</feature>
<reference evidence="5" key="1">
    <citation type="submission" date="2015-01" db="EMBL/GenBank/DDBJ databases">
        <title>The Genome Sequence of Cryptococcus gattii MMRL2647.</title>
        <authorList>
            <consortium name="The Broad Institute Genomics Platform"/>
            <person name="Cuomo C."/>
            <person name="Litvintseva A."/>
            <person name="Chen Y."/>
            <person name="Heitman J."/>
            <person name="Sun S."/>
            <person name="Springer D."/>
            <person name="Dromer F."/>
            <person name="Young S."/>
            <person name="Zeng Q."/>
            <person name="Gargeya S."/>
            <person name="Abouelleil A."/>
            <person name="Alvarado L."/>
            <person name="Chapman S.B."/>
            <person name="Gainer-Dewar J."/>
            <person name="Goldberg J."/>
            <person name="Griggs A."/>
            <person name="Gujja S."/>
            <person name="Hansen M."/>
            <person name="Howarth C."/>
            <person name="Imamovic A."/>
            <person name="Larimer J."/>
            <person name="Murphy C."/>
            <person name="Naylor J."/>
            <person name="Pearson M."/>
            <person name="Priest M."/>
            <person name="Roberts A."/>
            <person name="Saif S."/>
            <person name="Shea T."/>
            <person name="Sykes S."/>
            <person name="Wortman J."/>
            <person name="Nusbaum C."/>
            <person name="Birren B."/>
        </authorList>
    </citation>
    <scope>NUCLEOTIDE SEQUENCE [LARGE SCALE GENOMIC DNA]</scope>
    <source>
        <strain evidence="5">IND107</strain>
    </source>
</reference>
<comment type="caution">
    <text evidence="4">The sequence shown here is derived from an EMBL/GenBank/DDBJ whole genome shotgun (WGS) entry which is preliminary data.</text>
</comment>
<dbReference type="InterPro" id="IPR004843">
    <property type="entry name" value="Calcineurin-like_PHP"/>
</dbReference>
<dbReference type="RefSeq" id="XP_066611961.1">
    <property type="nucleotide sequence ID" value="XM_066760015.1"/>
</dbReference>
<feature type="region of interest" description="Disordered" evidence="1">
    <location>
        <begin position="228"/>
        <end position="274"/>
    </location>
</feature>
<keyword evidence="5" id="KW-1185">Reference proteome</keyword>
<dbReference type="PANTHER" id="PTHR32440">
    <property type="entry name" value="PHOSPHATASE DCR2-RELATED-RELATED"/>
    <property type="match status" value="1"/>
</dbReference>
<evidence type="ECO:0000259" key="3">
    <source>
        <dbReference type="Pfam" id="PF00149"/>
    </source>
</evidence>
<dbReference type="GeneID" id="91992416"/>
<dbReference type="EMBL" id="ATAM02000010">
    <property type="protein sequence ID" value="KAL0243594.1"/>
    <property type="molecule type" value="Genomic_DNA"/>
</dbReference>
<evidence type="ECO:0000256" key="1">
    <source>
        <dbReference type="SAM" id="MobiDB-lite"/>
    </source>
</evidence>
<dbReference type="Gene3D" id="3.60.21.10">
    <property type="match status" value="1"/>
</dbReference>
<dbReference type="PANTHER" id="PTHR32440:SF0">
    <property type="entry name" value="PHOSPHATASE DCR2-RELATED"/>
    <property type="match status" value="1"/>
</dbReference>
<accession>A0ABR3BLC7</accession>
<keyword evidence="2" id="KW-0812">Transmembrane</keyword>
<proteinExistence type="predicted"/>
<feature type="domain" description="Calcineurin-like phosphoesterase" evidence="3">
    <location>
        <begin position="344"/>
        <end position="518"/>
    </location>
</feature>
<keyword evidence="2" id="KW-1133">Transmembrane helix</keyword>
<sequence length="715" mass="80945">MPQLVPDYPGHKPPRWGYVRSFLPVIALILLFSFFLSSYSLLSHSKSPAIKQHIGWQAWDVVDMTSQKEVEGNEDSDTGIGNSNGTETNFIPSIPLDNWDPLALHSTGLTEIAVKSCYFPPYIFPSFCAPETTPELDKEKGKWVIVEKDLNVRSGLWYLNLYYRRTRRLDAKLITDIQVLSHPPENEDQMYEDGWILAPGDLHSGVWPKQTEMRLWYKLGRQNWDDWKKKSKRQEEDNDSAMDEEAENSEAESSGDQDQGSSSNGEVQEIGEGSKTTWSYGDFINEIDVTYGDDDPFFGFERVPGGPVLKEEKGKWETVDITIRRGNPIPPRATVPTFHFDGTFKIMQIADLHYSVGAGECRDTDLEGCVGDSNTAAWLAEALDAENPDLVVFSGDQLNGQQTSYDARSVLAKFAKPIIEREIPWCAVFGNHDSEIYGDRDYQMKTLENMPYSLSRAGPKNVDGVGNYYIKLHSSDASNMHIFTLYFLDSHAYQKRTLPWVQPDYDYLKTSQIDWYRNVSSSIKPIERPFKPDDTDDLSGIWSRRSHPSRLPRDDSQTLAKPNAMMWFHIPLPEAYNDPDQSSMGELDVGVQMDGVGSSKHNSGFFYNAIKTTYDNEENEGYFGKKTAEVKVLNHGHCHNTDRCRRVDGIWICFAGGSSFSGYGQLGFDRRVRVYKISEYGEKVETYKRLTSGEIIDEEVLVGDGAAEGVGEDQI</sequence>
<organism evidence="4 5">
    <name type="scientific">Cryptococcus tetragattii IND107</name>
    <dbReference type="NCBI Taxonomy" id="1296105"/>
    <lineage>
        <taxon>Eukaryota</taxon>
        <taxon>Fungi</taxon>
        <taxon>Dikarya</taxon>
        <taxon>Basidiomycota</taxon>
        <taxon>Agaricomycotina</taxon>
        <taxon>Tremellomycetes</taxon>
        <taxon>Tremellales</taxon>
        <taxon>Cryptococcaceae</taxon>
        <taxon>Cryptococcus</taxon>
        <taxon>Cryptococcus gattii species complex</taxon>
    </lineage>
</organism>